<gene>
    <name evidence="8" type="ORF">H1D33_25930</name>
</gene>
<dbReference type="InterPro" id="IPR001057">
    <property type="entry name" value="Glu/AcGlu_kinase"/>
</dbReference>
<keyword evidence="3" id="KW-0547">Nucleotide-binding</keyword>
<comment type="pathway">
    <text evidence="6">Amino-acid biosynthesis.</text>
</comment>
<dbReference type="SUPFAM" id="SSF53633">
    <property type="entry name" value="Carbamate kinase-like"/>
    <property type="match status" value="1"/>
</dbReference>
<dbReference type="GO" id="GO:0005524">
    <property type="term" value="F:ATP binding"/>
    <property type="evidence" value="ECO:0007669"/>
    <property type="project" value="UniProtKB-KW"/>
</dbReference>
<dbReference type="InterPro" id="IPR001048">
    <property type="entry name" value="Asp/Glu/Uridylate_kinase"/>
</dbReference>
<protein>
    <submittedName>
        <fullName evidence="8">[LysW]-aminoadipate kinase</fullName>
    </submittedName>
</protein>
<evidence type="ECO:0000313" key="8">
    <source>
        <dbReference type="EMBL" id="QLQ36667.1"/>
    </source>
</evidence>
<keyword evidence="1" id="KW-0028">Amino-acid biosynthesis</keyword>
<evidence type="ECO:0000256" key="3">
    <source>
        <dbReference type="ARBA" id="ARBA00022741"/>
    </source>
</evidence>
<dbReference type="InterPro" id="IPR004662">
    <property type="entry name" value="AcgluKinase_fam"/>
</dbReference>
<reference evidence="9" key="1">
    <citation type="submission" date="2020-07" db="EMBL/GenBank/DDBJ databases">
        <title>A new Micromonospora strain with potent antibiotic activity isolated from the microbiome of a mid-Atlantic deep-sea sponge.</title>
        <authorList>
            <person name="Back C.R."/>
            <person name="Stennett H.L."/>
            <person name="Williams S.E."/>
            <person name="Wang L."/>
            <person name="Ojeda Gomez J."/>
            <person name="Abdulle O.M."/>
            <person name="Duffy T."/>
            <person name="Hendry K.R."/>
            <person name="Powell D."/>
            <person name="Stach J.E."/>
            <person name="Essex-Lopresti A.E."/>
            <person name="Willis C.L."/>
            <person name="Curnow P."/>
            <person name="Race P.R."/>
        </authorList>
    </citation>
    <scope>NUCLEOTIDE SEQUENCE [LARGE SCALE GENOMIC DNA]</scope>
    <source>
        <strain evidence="9">28ISP2-46</strain>
    </source>
</reference>
<keyword evidence="4 8" id="KW-0418">Kinase</keyword>
<dbReference type="EMBL" id="CP059322">
    <property type="protein sequence ID" value="QLQ36667.1"/>
    <property type="molecule type" value="Genomic_DNA"/>
</dbReference>
<evidence type="ECO:0000256" key="4">
    <source>
        <dbReference type="ARBA" id="ARBA00022777"/>
    </source>
</evidence>
<feature type="domain" description="Aspartate/glutamate/uridylate kinase" evidence="7">
    <location>
        <begin position="4"/>
        <end position="250"/>
    </location>
</feature>
<evidence type="ECO:0000256" key="1">
    <source>
        <dbReference type="ARBA" id="ARBA00022605"/>
    </source>
</evidence>
<evidence type="ECO:0000259" key="7">
    <source>
        <dbReference type="Pfam" id="PF00696"/>
    </source>
</evidence>
<dbReference type="AlphaFoldDB" id="A0A7L6B413"/>
<dbReference type="KEGG" id="mfeu:H1D33_25930"/>
<dbReference type="NCBIfam" id="TIGR00761">
    <property type="entry name" value="argB"/>
    <property type="match status" value="1"/>
</dbReference>
<dbReference type="PANTHER" id="PTHR23342">
    <property type="entry name" value="N-ACETYLGLUTAMATE SYNTHASE"/>
    <property type="match status" value="1"/>
</dbReference>
<dbReference type="PIRSF" id="PIRSF000728">
    <property type="entry name" value="NAGK"/>
    <property type="match status" value="1"/>
</dbReference>
<evidence type="ECO:0000313" key="9">
    <source>
        <dbReference type="Proteomes" id="UP000510844"/>
    </source>
</evidence>
<evidence type="ECO:0000256" key="6">
    <source>
        <dbReference type="ARBA" id="ARBA00029440"/>
    </source>
</evidence>
<dbReference type="InterPro" id="IPR036393">
    <property type="entry name" value="AceGlu_kinase-like_sf"/>
</dbReference>
<dbReference type="NCBIfam" id="NF010659">
    <property type="entry name" value="PRK14058.1-1"/>
    <property type="match status" value="1"/>
</dbReference>
<accession>A0A7L6B413</accession>
<keyword evidence="5" id="KW-0067">ATP-binding</keyword>
<keyword evidence="2" id="KW-0808">Transferase</keyword>
<dbReference type="Pfam" id="PF00696">
    <property type="entry name" value="AA_kinase"/>
    <property type="match status" value="1"/>
</dbReference>
<organism evidence="8 9">
    <name type="scientific">Micromonospora robiginosa</name>
    <dbReference type="NCBI Taxonomy" id="2749844"/>
    <lineage>
        <taxon>Bacteria</taxon>
        <taxon>Bacillati</taxon>
        <taxon>Actinomycetota</taxon>
        <taxon>Actinomycetes</taxon>
        <taxon>Micromonosporales</taxon>
        <taxon>Micromonosporaceae</taxon>
        <taxon>Micromonospora</taxon>
    </lineage>
</organism>
<evidence type="ECO:0000256" key="5">
    <source>
        <dbReference type="ARBA" id="ARBA00022840"/>
    </source>
</evidence>
<proteinExistence type="predicted"/>
<dbReference type="Proteomes" id="UP000510844">
    <property type="component" value="Chromosome"/>
</dbReference>
<reference evidence="8 9" key="2">
    <citation type="journal article" date="2021" name="Mar. Drugs">
        <title>A New Micromonospora Strain with Antibiotic Activity Isolated from the Microbiome of a Mid-Atlantic Deep-Sea Sponge.</title>
        <authorList>
            <person name="Back C.R."/>
            <person name="Stennett H.L."/>
            <person name="Williams S.E."/>
            <person name="Wang L."/>
            <person name="Ojeda Gomez J."/>
            <person name="Abdulle O.M."/>
            <person name="Duffy T."/>
            <person name="Neal C."/>
            <person name="Mantell J."/>
            <person name="Jepson M.A."/>
            <person name="Hendry K.R."/>
            <person name="Powell D."/>
            <person name="Stach J.E.M."/>
            <person name="Essex-Lopresti A.E."/>
            <person name="Willis C.L."/>
            <person name="Curnow P."/>
            <person name="Race P.R."/>
        </authorList>
    </citation>
    <scope>NUCLEOTIDE SEQUENCE [LARGE SCALE GENOMIC DNA]</scope>
    <source>
        <strain evidence="8 9">28ISP2-46</strain>
    </source>
</reference>
<dbReference type="PANTHER" id="PTHR23342:SF20">
    <property type="entry name" value="[LYSW]-AMINOADIPATE KINASE"/>
    <property type="match status" value="1"/>
</dbReference>
<dbReference type="Gene3D" id="3.40.1160.10">
    <property type="entry name" value="Acetylglutamate kinase-like"/>
    <property type="match status" value="1"/>
</dbReference>
<sequence length="278" mass="27501">MSDIIVVKCGGTAAVDSAAVCADVAAVRAAGRRVVLVHGGSAQIDAIAARLGVAQRRITAPDGSSARYTDPATLEVVLLALAGAVKPRLVAALTAAGAPAVGLTGLDAGLIVARRHGPHRAVIDGRTRLVRDNHTGRIVAVHAGLLRTLLDAGTVPVVSPPALGLDGAPVNIDADRAAAAVAVALGARRLLLLTAAPGVLADPADERTVRDVVTLTPDGGPPAGVGGGATVKLLAARDALRAGVGGVMIADGRAHQPVRAALDGAGTRVRLTGTTVPA</sequence>
<dbReference type="GO" id="GO:0003991">
    <property type="term" value="F:acetylglutamate kinase activity"/>
    <property type="evidence" value="ECO:0007669"/>
    <property type="project" value="TreeGrafter"/>
</dbReference>
<name>A0A7L6B413_9ACTN</name>
<dbReference type="GO" id="GO:0005737">
    <property type="term" value="C:cytoplasm"/>
    <property type="evidence" value="ECO:0007669"/>
    <property type="project" value="InterPro"/>
</dbReference>
<evidence type="ECO:0000256" key="2">
    <source>
        <dbReference type="ARBA" id="ARBA00022679"/>
    </source>
</evidence>
<dbReference type="GO" id="GO:0006526">
    <property type="term" value="P:L-arginine biosynthetic process"/>
    <property type="evidence" value="ECO:0007669"/>
    <property type="project" value="TreeGrafter"/>
</dbReference>
<dbReference type="RefSeq" id="WP_181569182.1">
    <property type="nucleotide sequence ID" value="NZ_CP059322.2"/>
</dbReference>
<dbReference type="PRINTS" id="PR00474">
    <property type="entry name" value="GLU5KINASE"/>
</dbReference>
<keyword evidence="9" id="KW-1185">Reference proteome</keyword>